<evidence type="ECO:0000313" key="3">
    <source>
        <dbReference type="Proteomes" id="UP000309038"/>
    </source>
</evidence>
<comment type="caution">
    <text evidence="2">The sequence shown here is derived from an EMBL/GenBank/DDBJ whole genome shotgun (WGS) entry which is preliminary data.</text>
</comment>
<reference evidence="2 3" key="1">
    <citation type="submission" date="2019-02" db="EMBL/GenBank/DDBJ databases">
        <title>Genome sequencing of the rare red list fungi Phlebia centrifuga.</title>
        <authorList>
            <person name="Buettner E."/>
            <person name="Kellner H."/>
        </authorList>
    </citation>
    <scope>NUCLEOTIDE SEQUENCE [LARGE SCALE GENOMIC DNA]</scope>
    <source>
        <strain evidence="2 3">DSM 108282</strain>
    </source>
</reference>
<name>A0A4S4K7F5_9APHY</name>
<feature type="region of interest" description="Disordered" evidence="1">
    <location>
        <begin position="196"/>
        <end position="236"/>
    </location>
</feature>
<evidence type="ECO:0000313" key="2">
    <source>
        <dbReference type="EMBL" id="THG93067.1"/>
    </source>
</evidence>
<sequence>MSPEVYGKLGAHFQLPDIRSLKRDQAKVPRFPTNIGNCTFDVAEQYVTGIVYTGPVALSCDDTKLHLSYRTYWDTEKSMHMLVGGVEVCEHLFGECRKLIKDFTYLDFIFMVPRLSILVQTAMKFMQTTDSKARASGYAHTYFDHDNVDIALLSVFPSDKEVQLTAHKAWQEVENLMELLGITTADLPAATSNASRLTHVPSTPSYSVDDLWPEDDEDVSDEEFANSDLDETEDSETAQVDRIIAAEEMARLRSSNVDDAMFSLTCAAVALSLHETNMVQNFEDLTDDERQEFEQEDHARLQHTIDSTHVPPLTYPAAVPIRPFERLLQSKSSSDLDYSSLVDIRRLHQTKCAATGFRTRVTQDPGIIVTATQRVVPSACGKILSEMNAVLCEASQGIGIGTGLEQQARISARSTVETANAALAAGQHLTTVVNRRFKIFREQGVPHFKDLGDALIGATNTAQPNHRLLAEGDYGIVAHNRWLLVGRVLTLYCRGGGKAGVHAWHENAKSIGLVSYIVMQVYELAFSKKFRAVHRHIAALQTSLFLHVPSNHFLRMLPSAQNLSIDGHSLELDDESYAVFRDLDSLQSKAAILAAIPLLGKARRKGKAPEDEE</sequence>
<dbReference type="Proteomes" id="UP000309038">
    <property type="component" value="Unassembled WGS sequence"/>
</dbReference>
<protein>
    <submittedName>
        <fullName evidence="2">Uncharacterized protein</fullName>
    </submittedName>
</protein>
<feature type="compositionally biased region" description="Acidic residues" evidence="1">
    <location>
        <begin position="211"/>
        <end position="236"/>
    </location>
</feature>
<keyword evidence="3" id="KW-1185">Reference proteome</keyword>
<gene>
    <name evidence="2" type="ORF">EW026_g8061</name>
</gene>
<accession>A0A4S4K7F5</accession>
<proteinExistence type="predicted"/>
<dbReference type="AlphaFoldDB" id="A0A4S4K7F5"/>
<feature type="compositionally biased region" description="Polar residues" evidence="1">
    <location>
        <begin position="196"/>
        <end position="206"/>
    </location>
</feature>
<organism evidence="2 3">
    <name type="scientific">Hermanssonia centrifuga</name>
    <dbReference type="NCBI Taxonomy" id="98765"/>
    <lineage>
        <taxon>Eukaryota</taxon>
        <taxon>Fungi</taxon>
        <taxon>Dikarya</taxon>
        <taxon>Basidiomycota</taxon>
        <taxon>Agaricomycotina</taxon>
        <taxon>Agaricomycetes</taxon>
        <taxon>Polyporales</taxon>
        <taxon>Meruliaceae</taxon>
        <taxon>Hermanssonia</taxon>
    </lineage>
</organism>
<dbReference type="EMBL" id="SGPJ01000791">
    <property type="protein sequence ID" value="THG93067.1"/>
    <property type="molecule type" value="Genomic_DNA"/>
</dbReference>
<evidence type="ECO:0000256" key="1">
    <source>
        <dbReference type="SAM" id="MobiDB-lite"/>
    </source>
</evidence>